<dbReference type="PANTHER" id="PTHR39405:SF1">
    <property type="entry name" value="DSC E3 UBIQUITIN LIGASE COMPLEX SUBUNIT 4"/>
    <property type="match status" value="1"/>
</dbReference>
<dbReference type="InterPro" id="IPR038967">
    <property type="entry name" value="Dsc4-like"/>
</dbReference>
<feature type="transmembrane region" description="Helical" evidence="2">
    <location>
        <begin position="125"/>
        <end position="144"/>
    </location>
</feature>
<feature type="transmembrane region" description="Helical" evidence="2">
    <location>
        <begin position="44"/>
        <end position="64"/>
    </location>
</feature>
<feature type="region of interest" description="Disordered" evidence="1">
    <location>
        <begin position="1"/>
        <end position="20"/>
    </location>
</feature>
<evidence type="ECO:0000313" key="5">
    <source>
        <dbReference type="Proteomes" id="UP001345013"/>
    </source>
</evidence>
<organism evidence="4 5">
    <name type="scientific">Lithohypha guttulata</name>
    <dbReference type="NCBI Taxonomy" id="1690604"/>
    <lineage>
        <taxon>Eukaryota</taxon>
        <taxon>Fungi</taxon>
        <taxon>Dikarya</taxon>
        <taxon>Ascomycota</taxon>
        <taxon>Pezizomycotina</taxon>
        <taxon>Eurotiomycetes</taxon>
        <taxon>Chaetothyriomycetidae</taxon>
        <taxon>Chaetothyriales</taxon>
        <taxon>Trichomeriaceae</taxon>
        <taxon>Lithohypha</taxon>
    </lineage>
</organism>
<reference evidence="4 5" key="1">
    <citation type="submission" date="2023-08" db="EMBL/GenBank/DDBJ databases">
        <title>Black Yeasts Isolated from many extreme environments.</title>
        <authorList>
            <person name="Coleine C."/>
            <person name="Stajich J.E."/>
            <person name="Selbmann L."/>
        </authorList>
    </citation>
    <scope>NUCLEOTIDE SEQUENCE [LARGE SCALE GENOMIC DNA]</scope>
    <source>
        <strain evidence="4 5">CCFEE 5885</strain>
    </source>
</reference>
<feature type="region of interest" description="Disordered" evidence="1">
    <location>
        <begin position="151"/>
        <end position="182"/>
    </location>
</feature>
<dbReference type="EMBL" id="JAVRRG010000062">
    <property type="protein sequence ID" value="KAK5092211.1"/>
    <property type="molecule type" value="Genomic_DNA"/>
</dbReference>
<dbReference type="Proteomes" id="UP001345013">
    <property type="component" value="Unassembled WGS sequence"/>
</dbReference>
<dbReference type="PANTHER" id="PTHR39405">
    <property type="entry name" value="DSC E3 UBIQUITIN LIGASE COMPLEX SUBUNIT 4"/>
    <property type="match status" value="1"/>
</dbReference>
<sequence length="268" mass="29406">MNNETEQPVEATSSEEPRSSIAAVAAKSEPKDILNGLIHDLNNLILITISAVYYFDCFSVLFLLRFLSQNQSTIGGIRVVLTSNLVCILTHVFHTLPQPAPREFWNHGGALVDFVGEKPTSRAKLIIFDLLIVVLQLLHLALYYKKPTLDGSTSAPTPKPTQDLEAEEEGISRADQPAQVETEEGIEMQSLLPQGNEQGAREGQNSQADQTTIVLRKADFKEVFINTARNTDSQESAAAVRRFVDRFNAVRARRAALQTAAASNTTGS</sequence>
<evidence type="ECO:0000256" key="2">
    <source>
        <dbReference type="SAM" id="Phobius"/>
    </source>
</evidence>
<dbReference type="Pfam" id="PF08508">
    <property type="entry name" value="DUF1746"/>
    <property type="match status" value="1"/>
</dbReference>
<comment type="caution">
    <text evidence="4">The sequence shown here is derived from an EMBL/GenBank/DDBJ whole genome shotgun (WGS) entry which is preliminary data.</text>
</comment>
<gene>
    <name evidence="4" type="ORF">LTR24_005462</name>
</gene>
<keyword evidence="2" id="KW-1133">Transmembrane helix</keyword>
<protein>
    <recommendedName>
        <fullName evidence="3">DUF1746 domain-containing protein</fullName>
    </recommendedName>
</protein>
<accession>A0ABR0K963</accession>
<name>A0ABR0K963_9EURO</name>
<evidence type="ECO:0000259" key="3">
    <source>
        <dbReference type="Pfam" id="PF08508"/>
    </source>
</evidence>
<keyword evidence="2" id="KW-0472">Membrane</keyword>
<evidence type="ECO:0000313" key="4">
    <source>
        <dbReference type="EMBL" id="KAK5092211.1"/>
    </source>
</evidence>
<dbReference type="InterPro" id="IPR013715">
    <property type="entry name" value="DUF1746"/>
</dbReference>
<evidence type="ECO:0000256" key="1">
    <source>
        <dbReference type="SAM" id="MobiDB-lite"/>
    </source>
</evidence>
<keyword evidence="5" id="KW-1185">Reference proteome</keyword>
<keyword evidence="2" id="KW-0812">Transmembrane</keyword>
<proteinExistence type="predicted"/>
<feature type="compositionally biased region" description="Polar residues" evidence="1">
    <location>
        <begin position="1"/>
        <end position="14"/>
    </location>
</feature>
<feature type="domain" description="DUF1746" evidence="3">
    <location>
        <begin position="41"/>
        <end position="138"/>
    </location>
</feature>
<feature type="transmembrane region" description="Helical" evidence="2">
    <location>
        <begin position="76"/>
        <end position="96"/>
    </location>
</feature>